<dbReference type="eggNOG" id="arCOG05576">
    <property type="taxonomic scope" value="Archaea"/>
</dbReference>
<name>F0QWK8_VULM7</name>
<dbReference type="AlphaFoldDB" id="F0QWK8"/>
<evidence type="ECO:0000313" key="1">
    <source>
        <dbReference type="EMBL" id="ADY02225.1"/>
    </source>
</evidence>
<dbReference type="EMBL" id="CP002529">
    <property type="protein sequence ID" value="ADY02225.1"/>
    <property type="molecule type" value="Genomic_DNA"/>
</dbReference>
<dbReference type="OrthoDB" id="27455at2157"/>
<gene>
    <name evidence="1" type="ordered locus">VMUT_2028</name>
</gene>
<dbReference type="RefSeq" id="WP_013605386.1">
    <property type="nucleotide sequence ID" value="NC_015151.1"/>
</dbReference>
<proteinExistence type="predicted"/>
<reference evidence="1 2" key="1">
    <citation type="journal article" date="2011" name="J. Bacteriol.">
        <title>Complete genome sequence of 'Vulcanisaeta moutnovskia' strain 768-28, a novel member of the hyperthermophilic crenarchaeal genus vulcanisaeta.</title>
        <authorList>
            <person name="Gumerov V.M."/>
            <person name="Mardanov A.V."/>
            <person name="Beletsky A.V."/>
            <person name="Prokofeva M.I."/>
            <person name="Bonch-Osmolovskaya E.A."/>
            <person name="Ravin N.V."/>
            <person name="Skryabin K.G."/>
        </authorList>
    </citation>
    <scope>NUCLEOTIDE SEQUENCE [LARGE SCALE GENOMIC DNA]</scope>
    <source>
        <strain evidence="1 2">768-28</strain>
    </source>
</reference>
<sequence length="218" mass="23828">MKVTVLGLGRGCVSNDEFNCNGNVDGATVIIDLNGSLKSLNTRAQLIISSKPESIVPVKRYFIDEIIVGNTVLRTLIGLGELNGDAVIKGTKGETLGVSLNGKVILFARPLLIYLLHDQEPLINELKLLLSNAKSGVSISDAVDELASLIISERRSKKVSRTLAYLEEFLQDGNVSKLPPYIVDILMSVGAVEGDNINRELIERIISEVKTRIYPRRN</sequence>
<protein>
    <submittedName>
        <fullName evidence="1">Uncharacterized protein</fullName>
    </submittedName>
</protein>
<accession>F0QWK8</accession>
<dbReference type="GeneID" id="10289680"/>
<dbReference type="Proteomes" id="UP000007485">
    <property type="component" value="Chromosome"/>
</dbReference>
<evidence type="ECO:0000313" key="2">
    <source>
        <dbReference type="Proteomes" id="UP000007485"/>
    </source>
</evidence>
<keyword evidence="2" id="KW-1185">Reference proteome</keyword>
<dbReference type="STRING" id="985053.VMUT_2028"/>
<organism evidence="1 2">
    <name type="scientific">Vulcanisaeta moutnovskia (strain 768-28)</name>
    <dbReference type="NCBI Taxonomy" id="985053"/>
    <lineage>
        <taxon>Archaea</taxon>
        <taxon>Thermoproteota</taxon>
        <taxon>Thermoprotei</taxon>
        <taxon>Thermoproteales</taxon>
        <taxon>Thermoproteaceae</taxon>
        <taxon>Vulcanisaeta</taxon>
    </lineage>
</organism>
<dbReference type="HOGENOM" id="CLU_1264627_0_0_2"/>
<dbReference type="KEGG" id="vmo:VMUT_2028"/>